<keyword evidence="3" id="KW-0238">DNA-binding</keyword>
<dbReference type="PRINTS" id="PR00039">
    <property type="entry name" value="HTHLYSR"/>
</dbReference>
<dbReference type="AlphaFoldDB" id="A0A6S6PKS8"/>
<dbReference type="RefSeq" id="WP_099349238.1">
    <property type="nucleotide sequence ID" value="NZ_AP023326.1"/>
</dbReference>
<dbReference type="Gene3D" id="3.40.190.290">
    <property type="match status" value="1"/>
</dbReference>
<evidence type="ECO:0000256" key="1">
    <source>
        <dbReference type="ARBA" id="ARBA00009437"/>
    </source>
</evidence>
<accession>A0A6S6PKS8</accession>
<sequence length="298" mass="32981">MDRIDLLRVFIRVMETGNFSRAAGSLNLPRSSVSTAIQQLETRLGTRLFSRTTRLVSPTTDGKVFYERALQLVADIEDAESLFQQKRGSPRGILRVEMPGRIGRLIVAPALPAFLAAYPEIDIQLGVTDRSVNLTEDGVDCALRVGALADSSLISRHIADLQVINVASPLYLQTHGVPHTPEDIPVHQVIRYASPATGRIEEWEWVQQGESKTCPVQGRVTVNSAEALIACCVAGSGLIQIPAYDVKTSLVNGELVEVMPDWQAPPLPLTLLYPERRHRSSRLRVFVDWITELLKNQL</sequence>
<dbReference type="SUPFAM" id="SSF46785">
    <property type="entry name" value="Winged helix' DNA-binding domain"/>
    <property type="match status" value="1"/>
</dbReference>
<dbReference type="InterPro" id="IPR058163">
    <property type="entry name" value="LysR-type_TF_proteobact-type"/>
</dbReference>
<dbReference type="CDD" id="cd08472">
    <property type="entry name" value="PBP2_CrgA_like_3"/>
    <property type="match status" value="1"/>
</dbReference>
<dbReference type="InterPro" id="IPR036390">
    <property type="entry name" value="WH_DNA-bd_sf"/>
</dbReference>
<dbReference type="InterPro" id="IPR005119">
    <property type="entry name" value="LysR_subst-bd"/>
</dbReference>
<protein>
    <submittedName>
        <fullName evidence="6">LysR family transcriptional regulator</fullName>
    </submittedName>
</protein>
<gene>
    <name evidence="6" type="primary">gstR</name>
    <name evidence="6" type="ORF">AAJCM20276_22340</name>
</gene>
<dbReference type="GO" id="GO:0003700">
    <property type="term" value="F:DNA-binding transcription factor activity"/>
    <property type="evidence" value="ECO:0007669"/>
    <property type="project" value="InterPro"/>
</dbReference>
<dbReference type="InterPro" id="IPR036388">
    <property type="entry name" value="WH-like_DNA-bd_sf"/>
</dbReference>
<feature type="domain" description="HTH lysR-type" evidence="5">
    <location>
        <begin position="1"/>
        <end position="59"/>
    </location>
</feature>
<keyword evidence="2" id="KW-0805">Transcription regulation</keyword>
<dbReference type="SUPFAM" id="SSF53850">
    <property type="entry name" value="Periplasmic binding protein-like II"/>
    <property type="match status" value="1"/>
</dbReference>
<dbReference type="Pfam" id="PF03466">
    <property type="entry name" value="LysR_substrate"/>
    <property type="match status" value="1"/>
</dbReference>
<dbReference type="PROSITE" id="PS50931">
    <property type="entry name" value="HTH_LYSR"/>
    <property type="match status" value="1"/>
</dbReference>
<evidence type="ECO:0000256" key="4">
    <source>
        <dbReference type="ARBA" id="ARBA00023163"/>
    </source>
</evidence>
<evidence type="ECO:0000313" key="6">
    <source>
        <dbReference type="EMBL" id="BCI67610.1"/>
    </source>
</evidence>
<proteinExistence type="inferred from homology"/>
<evidence type="ECO:0000256" key="2">
    <source>
        <dbReference type="ARBA" id="ARBA00023015"/>
    </source>
</evidence>
<dbReference type="Proteomes" id="UP000515220">
    <property type="component" value="Chromosome"/>
</dbReference>
<dbReference type="FunFam" id="3.40.190.290:FF:000001">
    <property type="entry name" value="Transcriptional regulator, LysR family"/>
    <property type="match status" value="1"/>
</dbReference>
<dbReference type="PANTHER" id="PTHR30537">
    <property type="entry name" value="HTH-TYPE TRANSCRIPTIONAL REGULATOR"/>
    <property type="match status" value="1"/>
</dbReference>
<comment type="similarity">
    <text evidence="1">Belongs to the LysR transcriptional regulatory family.</text>
</comment>
<reference evidence="6 7" key="1">
    <citation type="submission" date="2020-07" db="EMBL/GenBank/DDBJ databases">
        <title>Complete Genome Sequence of an acetic acid bacterium, Acetobacter aceti JCM20276.</title>
        <authorList>
            <person name="Hirose Y."/>
            <person name="Mihara H."/>
        </authorList>
    </citation>
    <scope>NUCLEOTIDE SEQUENCE [LARGE SCALE GENOMIC DNA]</scope>
    <source>
        <strain evidence="6 7">JCM20276</strain>
    </source>
</reference>
<dbReference type="InterPro" id="IPR000847">
    <property type="entry name" value="LysR_HTH_N"/>
</dbReference>
<dbReference type="PANTHER" id="PTHR30537:SF72">
    <property type="entry name" value="LYSR FAMILY TRANSCRIPTIONAL REGULATOR"/>
    <property type="match status" value="1"/>
</dbReference>
<evidence type="ECO:0000256" key="3">
    <source>
        <dbReference type="ARBA" id="ARBA00023125"/>
    </source>
</evidence>
<dbReference type="GO" id="GO:0043565">
    <property type="term" value="F:sequence-specific DNA binding"/>
    <property type="evidence" value="ECO:0007669"/>
    <property type="project" value="TreeGrafter"/>
</dbReference>
<name>A0A6S6PKS8_ACEAC</name>
<dbReference type="FunFam" id="1.10.10.10:FF:000001">
    <property type="entry name" value="LysR family transcriptional regulator"/>
    <property type="match status" value="1"/>
</dbReference>
<dbReference type="Gene3D" id="1.10.10.10">
    <property type="entry name" value="Winged helix-like DNA-binding domain superfamily/Winged helix DNA-binding domain"/>
    <property type="match status" value="1"/>
</dbReference>
<keyword evidence="4" id="KW-0804">Transcription</keyword>
<evidence type="ECO:0000259" key="5">
    <source>
        <dbReference type="PROSITE" id="PS50931"/>
    </source>
</evidence>
<dbReference type="GO" id="GO:0006351">
    <property type="term" value="P:DNA-templated transcription"/>
    <property type="evidence" value="ECO:0007669"/>
    <property type="project" value="TreeGrafter"/>
</dbReference>
<dbReference type="EMBL" id="AP023326">
    <property type="protein sequence ID" value="BCI67610.1"/>
    <property type="molecule type" value="Genomic_DNA"/>
</dbReference>
<evidence type="ECO:0000313" key="7">
    <source>
        <dbReference type="Proteomes" id="UP000515220"/>
    </source>
</evidence>
<organism evidence="6 7">
    <name type="scientific">Acetobacter aceti</name>
    <dbReference type="NCBI Taxonomy" id="435"/>
    <lineage>
        <taxon>Bacteria</taxon>
        <taxon>Pseudomonadati</taxon>
        <taxon>Pseudomonadota</taxon>
        <taxon>Alphaproteobacteria</taxon>
        <taxon>Acetobacterales</taxon>
        <taxon>Acetobacteraceae</taxon>
        <taxon>Acetobacter</taxon>
        <taxon>Acetobacter subgen. Acetobacter</taxon>
    </lineage>
</organism>
<dbReference type="Pfam" id="PF00126">
    <property type="entry name" value="HTH_1"/>
    <property type="match status" value="1"/>
</dbReference>